<dbReference type="FunFam" id="1.25.40.10:FF:000023">
    <property type="entry name" value="Pre-mRNA-splicing factor SYF1"/>
    <property type="match status" value="1"/>
</dbReference>
<dbReference type="Pfam" id="PF23233">
    <property type="entry name" value="HAT_Syf1_CNRKL1_N"/>
    <property type="match status" value="1"/>
</dbReference>
<evidence type="ECO:0000259" key="15">
    <source>
        <dbReference type="Pfam" id="PF23233"/>
    </source>
</evidence>
<keyword evidence="7" id="KW-0508">mRNA splicing</keyword>
<evidence type="ECO:0000256" key="7">
    <source>
        <dbReference type="ARBA" id="ARBA00023187"/>
    </source>
</evidence>
<dbReference type="Pfam" id="PF23220">
    <property type="entry name" value="HAT_Syf1_M"/>
    <property type="match status" value="1"/>
</dbReference>
<feature type="compositionally biased region" description="Low complexity" evidence="12">
    <location>
        <begin position="973"/>
        <end position="982"/>
    </location>
</feature>
<evidence type="ECO:0000256" key="9">
    <source>
        <dbReference type="ARBA" id="ARBA00037272"/>
    </source>
</evidence>
<keyword evidence="8" id="KW-0539">Nucleus</keyword>
<accession>A0A9P6B708</accession>
<comment type="subcellular location">
    <subcellularLocation>
        <location evidence="1">Nucleus</location>
    </subcellularLocation>
</comment>
<dbReference type="AlphaFoldDB" id="A0A9P6B708"/>
<comment type="function">
    <text evidence="9">Involved in pre-mRNA splicing and cell cycle progression.</text>
</comment>
<dbReference type="EMBL" id="MU128921">
    <property type="protein sequence ID" value="KAF9518929.1"/>
    <property type="molecule type" value="Genomic_DNA"/>
</dbReference>
<organism evidence="16 17">
    <name type="scientific">Hydnum rufescens UP504</name>
    <dbReference type="NCBI Taxonomy" id="1448309"/>
    <lineage>
        <taxon>Eukaryota</taxon>
        <taxon>Fungi</taxon>
        <taxon>Dikarya</taxon>
        <taxon>Basidiomycota</taxon>
        <taxon>Agaricomycotina</taxon>
        <taxon>Agaricomycetes</taxon>
        <taxon>Cantharellales</taxon>
        <taxon>Hydnaceae</taxon>
        <taxon>Hydnum</taxon>
    </lineage>
</organism>
<evidence type="ECO:0000256" key="1">
    <source>
        <dbReference type="ARBA" id="ARBA00004123"/>
    </source>
</evidence>
<evidence type="ECO:0000256" key="5">
    <source>
        <dbReference type="ARBA" id="ARBA00022728"/>
    </source>
</evidence>
<dbReference type="FunFam" id="1.25.40.10:FF:000038">
    <property type="entry name" value="Putative pre-mRNA-splicing factor SYF1"/>
    <property type="match status" value="1"/>
</dbReference>
<dbReference type="PANTHER" id="PTHR11246">
    <property type="entry name" value="PRE-MRNA SPLICING FACTOR"/>
    <property type="match status" value="1"/>
</dbReference>
<evidence type="ECO:0000256" key="11">
    <source>
        <dbReference type="ARBA" id="ARBA00067212"/>
    </source>
</evidence>
<feature type="domain" description="Pre-mRNA-splicing factor Syf1-like N-terminal HAT-repeats" evidence="15">
    <location>
        <begin position="172"/>
        <end position="263"/>
    </location>
</feature>
<dbReference type="GO" id="GO:0071014">
    <property type="term" value="C:post-mRNA release spliceosomal complex"/>
    <property type="evidence" value="ECO:0007669"/>
    <property type="project" value="TreeGrafter"/>
</dbReference>
<dbReference type="Proteomes" id="UP000886523">
    <property type="component" value="Unassembled WGS sequence"/>
</dbReference>
<evidence type="ECO:0000256" key="4">
    <source>
        <dbReference type="ARBA" id="ARBA00022664"/>
    </source>
</evidence>
<feature type="compositionally biased region" description="Basic and acidic residues" evidence="12">
    <location>
        <begin position="359"/>
        <end position="384"/>
    </location>
</feature>
<keyword evidence="5" id="KW-0747">Spliceosome</keyword>
<dbReference type="InterPro" id="IPR045075">
    <property type="entry name" value="Syf1-like"/>
</dbReference>
<keyword evidence="17" id="KW-1185">Reference proteome</keyword>
<proteinExistence type="inferred from homology"/>
<sequence>MALENPQPSLQSLSALFPLTLPVPTPLTHPDLVTPKDLHREEDLLRNPSSFRLWWTTINATKDAIVAEQKKAQPTLPPAVTALLGPLATPVSRLGLQRLTYLYESALAHFPASFKLWKAYLQMRCLYVLGKGIKPKRAGGRKKWADMKESIADEELEMEHYDGGLDPALGWAEWKALIATFERALMWLPTMPRIWLLYFNIFTHPLCPAPIQCTHARRTFDRALRTLPPSLHARMWPRYLIWAELKSGMTTVVIYRRYLRVDPSLTEHYVRILLNEPPFTDDETVDSKPVVVPPPRSKPRPLEAAKLLLSLARKASRGEYISSEGKSPYQLLLAWLEVAERYADEIGLEPTLAEKRRAERAKREEQEQRLKEEVQNPKDEERASAEGNLIRFAGPPVRETATVEKPYDEDEDPASDVTLDVEGIVKQDGLDVYKDQAGRIWSGLATYWTKRGEFDRAKATFEEGLESVLTIRDFTQIFDAYAEFSESVISALMDSLADEDNEDEDIAQTEKELDVRMKDFEELMDRRPFLVNDVLLRRNPNDVQEWEKRVALWADNDEKVAETYTNAIKTINPRKATPNFHNIFVHFAKFYEVGGVTSSATSDLESARRVLESGTKIPFRTVDELAEVWCEWSEMELRNEWISSIGFDSRSEVLTHRFPRNYDEAIRIMQRATAIPKNVKINYHDQTLPVQARLFKSLKLWSFYVDLEESIGSVDSTKMVYDKILELRIANAQIIINYAAFLEENNYFEESFKVYERGVELFTYPVSFEIWNIYLSKFVKRYGGTKLERARDLFEQALEKCPEKFCKPIFLMYAKLEEEHGLAKRAMGIYDRATQVVEDKDKFEMFTIYIAKATENFGLPATRPIYERALEVLPNRQTAQICLRFASLERKLGEIDRARAIYAHASQFCDPRVDPKFWAEWNSFEIETGSEDTFREMLRIKRSVQAQFNTAASYLVAQAEATRLGAKEQQDTPAAAADPMAAVEHEAGKAKGPAFVSAGASSAENQETTGVANADEIQIEDDDF</sequence>
<evidence type="ECO:0000256" key="10">
    <source>
        <dbReference type="ARBA" id="ARBA00039472"/>
    </source>
</evidence>
<evidence type="ECO:0000313" key="16">
    <source>
        <dbReference type="EMBL" id="KAF9518929.1"/>
    </source>
</evidence>
<evidence type="ECO:0000256" key="3">
    <source>
        <dbReference type="ARBA" id="ARBA00011524"/>
    </source>
</evidence>
<dbReference type="InterPro" id="IPR003107">
    <property type="entry name" value="HAT"/>
</dbReference>
<keyword evidence="4" id="KW-0507">mRNA processing</keyword>
<reference evidence="16" key="1">
    <citation type="journal article" date="2020" name="Nat. Commun.">
        <title>Large-scale genome sequencing of mycorrhizal fungi provides insights into the early evolution of symbiotic traits.</title>
        <authorList>
            <person name="Miyauchi S."/>
            <person name="Kiss E."/>
            <person name="Kuo A."/>
            <person name="Drula E."/>
            <person name="Kohler A."/>
            <person name="Sanchez-Garcia M."/>
            <person name="Morin E."/>
            <person name="Andreopoulos B."/>
            <person name="Barry K.W."/>
            <person name="Bonito G."/>
            <person name="Buee M."/>
            <person name="Carver A."/>
            <person name="Chen C."/>
            <person name="Cichocki N."/>
            <person name="Clum A."/>
            <person name="Culley D."/>
            <person name="Crous P.W."/>
            <person name="Fauchery L."/>
            <person name="Girlanda M."/>
            <person name="Hayes R.D."/>
            <person name="Keri Z."/>
            <person name="LaButti K."/>
            <person name="Lipzen A."/>
            <person name="Lombard V."/>
            <person name="Magnuson J."/>
            <person name="Maillard F."/>
            <person name="Murat C."/>
            <person name="Nolan M."/>
            <person name="Ohm R.A."/>
            <person name="Pangilinan J."/>
            <person name="Pereira M.F."/>
            <person name="Perotto S."/>
            <person name="Peter M."/>
            <person name="Pfister S."/>
            <person name="Riley R."/>
            <person name="Sitrit Y."/>
            <person name="Stielow J.B."/>
            <person name="Szollosi G."/>
            <person name="Zifcakova L."/>
            <person name="Stursova M."/>
            <person name="Spatafora J.W."/>
            <person name="Tedersoo L."/>
            <person name="Vaario L.M."/>
            <person name="Yamada A."/>
            <person name="Yan M."/>
            <person name="Wang P."/>
            <person name="Xu J."/>
            <person name="Bruns T."/>
            <person name="Baldrian P."/>
            <person name="Vilgalys R."/>
            <person name="Dunand C."/>
            <person name="Henrissat B."/>
            <person name="Grigoriev I.V."/>
            <person name="Hibbett D."/>
            <person name="Nagy L.G."/>
            <person name="Martin F.M."/>
        </authorList>
    </citation>
    <scope>NUCLEOTIDE SEQUENCE</scope>
    <source>
        <strain evidence="16">UP504</strain>
    </source>
</reference>
<dbReference type="InterPro" id="IPR055430">
    <property type="entry name" value="HAT_Syf1_CNRKL1_C"/>
</dbReference>
<dbReference type="Pfam" id="PF23231">
    <property type="entry name" value="HAT_Syf1_CNRKL1_C"/>
    <property type="match status" value="2"/>
</dbReference>
<feature type="region of interest" description="Disordered" evidence="12">
    <location>
        <begin position="966"/>
        <end position="1024"/>
    </location>
</feature>
<dbReference type="PANTHER" id="PTHR11246:SF5">
    <property type="entry name" value="PRE-MRNA-SPLICING FACTOR SYF1"/>
    <property type="match status" value="1"/>
</dbReference>
<evidence type="ECO:0000313" key="17">
    <source>
        <dbReference type="Proteomes" id="UP000886523"/>
    </source>
</evidence>
<comment type="caution">
    <text evidence="16">The sequence shown here is derived from an EMBL/GenBank/DDBJ whole genome shotgun (WGS) entry which is preliminary data.</text>
</comment>
<evidence type="ECO:0000259" key="14">
    <source>
        <dbReference type="Pfam" id="PF23231"/>
    </source>
</evidence>
<feature type="domain" description="Pre-mRNA-splicing factor Syf1/CRNKL1-like C-terminal HAT-repeats" evidence="14">
    <location>
        <begin position="573"/>
        <end position="641"/>
    </location>
</feature>
<dbReference type="OrthoDB" id="10067343at2759"/>
<feature type="compositionally biased region" description="Polar residues" evidence="12">
    <location>
        <begin position="999"/>
        <end position="1011"/>
    </location>
</feature>
<dbReference type="SUPFAM" id="SSF48452">
    <property type="entry name" value="TPR-like"/>
    <property type="match status" value="3"/>
</dbReference>
<dbReference type="FunFam" id="1.25.40.10:FF:000137">
    <property type="entry name" value="Pre-mRNA-splicing factor syf1"/>
    <property type="match status" value="1"/>
</dbReference>
<feature type="region of interest" description="Disordered" evidence="12">
    <location>
        <begin position="359"/>
        <end position="385"/>
    </location>
</feature>
<dbReference type="GO" id="GO:0000349">
    <property type="term" value="P:generation of catalytic spliceosome for first transesterification step"/>
    <property type="evidence" value="ECO:0007669"/>
    <property type="project" value="TreeGrafter"/>
</dbReference>
<feature type="domain" description="Pre-mRNA-splicing factor Syf1/CRNKL1-like C-terminal HAT-repeats" evidence="14">
    <location>
        <begin position="660"/>
        <end position="986"/>
    </location>
</feature>
<keyword evidence="6" id="KW-0677">Repeat</keyword>
<evidence type="ECO:0000256" key="2">
    <source>
        <dbReference type="ARBA" id="ARBA00008644"/>
    </source>
</evidence>
<name>A0A9P6B708_9AGAM</name>
<comment type="similarity">
    <text evidence="2">Belongs to the crooked-neck family.</text>
</comment>
<evidence type="ECO:0000256" key="12">
    <source>
        <dbReference type="SAM" id="MobiDB-lite"/>
    </source>
</evidence>
<protein>
    <recommendedName>
        <fullName evidence="10">Pre-mRNA-splicing factor SYF1</fullName>
    </recommendedName>
    <alternativeName>
        <fullName evidence="11">Pre-mRNA-splicing factor syf1</fullName>
    </alternativeName>
</protein>
<evidence type="ECO:0000259" key="13">
    <source>
        <dbReference type="Pfam" id="PF23220"/>
    </source>
</evidence>
<dbReference type="SMART" id="SM00386">
    <property type="entry name" value="HAT"/>
    <property type="match status" value="10"/>
</dbReference>
<dbReference type="GO" id="GO:0000974">
    <property type="term" value="C:Prp19 complex"/>
    <property type="evidence" value="ECO:0007669"/>
    <property type="project" value="TreeGrafter"/>
</dbReference>
<gene>
    <name evidence="16" type="ORF">BS47DRAFT_1413379</name>
</gene>
<dbReference type="InterPro" id="IPR011990">
    <property type="entry name" value="TPR-like_helical_dom_sf"/>
</dbReference>
<dbReference type="Gene3D" id="1.25.40.10">
    <property type="entry name" value="Tetratricopeptide repeat domain"/>
    <property type="match status" value="4"/>
</dbReference>
<evidence type="ECO:0000256" key="8">
    <source>
        <dbReference type="ARBA" id="ARBA00023242"/>
    </source>
</evidence>
<feature type="domain" description="Pre-mRNA-splicing factor SYF1 central HAT repeats" evidence="13">
    <location>
        <begin position="415"/>
        <end position="571"/>
    </location>
</feature>
<dbReference type="GO" id="GO:0071007">
    <property type="term" value="C:U2-type catalytic step 2 spliceosome"/>
    <property type="evidence" value="ECO:0007669"/>
    <property type="project" value="TreeGrafter"/>
</dbReference>
<comment type="subunit">
    <text evidence="3">Associated with the spliceosome.</text>
</comment>
<dbReference type="InterPro" id="IPR056350">
    <property type="entry name" value="HAT_Syf1_central"/>
</dbReference>
<dbReference type="InterPro" id="IPR055433">
    <property type="entry name" value="HAT_Syf1-like_N"/>
</dbReference>
<evidence type="ECO:0000256" key="6">
    <source>
        <dbReference type="ARBA" id="ARBA00022737"/>
    </source>
</evidence>